<dbReference type="InterPro" id="IPR012341">
    <property type="entry name" value="6hp_glycosidase-like_sf"/>
</dbReference>
<dbReference type="Gene3D" id="1.50.10.10">
    <property type="match status" value="1"/>
</dbReference>
<dbReference type="PANTHER" id="PTHR11742:SF96">
    <property type="entry name" value="MANNOSYL-OLIGOSACCHARIDE 1,2-ALPHA-MANNOSIDASE C52E4.5"/>
    <property type="match status" value="1"/>
</dbReference>
<evidence type="ECO:0000256" key="2">
    <source>
        <dbReference type="ARBA" id="ARBA00004922"/>
    </source>
</evidence>
<dbReference type="GO" id="GO:0005783">
    <property type="term" value="C:endoplasmic reticulum"/>
    <property type="evidence" value="ECO:0007669"/>
    <property type="project" value="TreeGrafter"/>
</dbReference>
<gene>
    <name evidence="8" type="ORF">ACOC_LOCUS8100</name>
</gene>
<dbReference type="GO" id="GO:0005975">
    <property type="term" value="P:carbohydrate metabolic process"/>
    <property type="evidence" value="ECO:0007669"/>
    <property type="project" value="InterPro"/>
</dbReference>
<evidence type="ECO:0000313" key="10">
    <source>
        <dbReference type="WBParaSite" id="ACOC_0000809901-mRNA-1"/>
    </source>
</evidence>
<accession>A0A0R3PRH0</accession>
<keyword evidence="5" id="KW-1015">Disulfide bond</keyword>
<keyword evidence="7" id="KW-0472">Membrane</keyword>
<proteinExistence type="inferred from homology"/>
<sequence length="379" mass="41983">MQSVRLKRTAILISAGILFAVLFIVARLPYSTENVIQLRPGRLGLKYQDKELSKVGVAEGERLRDLLLERNNLKNPGTLNIVAHEEINGVRPVSKTPNTQSIFGGREMPATIVDAADTLWIMGLQKEYKEARDYIEEHFNMSKATGSMSVFETTIRFLGGLLSLYALTGEAFYIGKARSVAEALLPSFNTPTGIPKANVNAKTKQTSNYAWAGGSSVLAEVGSLHLEFIYLSHVAAAPIFAKKVKKIRDVLFSVKKIDGLYSNYIDPSTGTWSSRHHVSLGALGDSFYEYLIKSWLQSGKTDEQARIMYWDVSKAIRTQMVFNSSSGLTYVAEIRGGMVDHKMGHLACFSVGMFALQAANEKRLEEQVGPLLYNFILGR</sequence>
<keyword evidence="7" id="KW-1133">Transmembrane helix</keyword>
<keyword evidence="6" id="KW-0326">Glycosidase</keyword>
<dbReference type="GO" id="GO:0000139">
    <property type="term" value="C:Golgi membrane"/>
    <property type="evidence" value="ECO:0007669"/>
    <property type="project" value="TreeGrafter"/>
</dbReference>
<keyword evidence="7" id="KW-0812">Transmembrane</keyword>
<dbReference type="Proteomes" id="UP000267027">
    <property type="component" value="Unassembled WGS sequence"/>
</dbReference>
<dbReference type="GO" id="GO:0005509">
    <property type="term" value="F:calcium ion binding"/>
    <property type="evidence" value="ECO:0007669"/>
    <property type="project" value="InterPro"/>
</dbReference>
<dbReference type="PANTHER" id="PTHR11742">
    <property type="entry name" value="MANNOSYL-OLIGOSACCHARIDE ALPHA-1,2-MANNOSIDASE-RELATED"/>
    <property type="match status" value="1"/>
</dbReference>
<feature type="transmembrane region" description="Helical" evidence="7">
    <location>
        <begin position="12"/>
        <end position="30"/>
    </location>
</feature>
<dbReference type="OrthoDB" id="8118055at2759"/>
<dbReference type="WBParaSite" id="ACOC_0000809901-mRNA-1">
    <property type="protein sequence ID" value="ACOC_0000809901-mRNA-1"/>
    <property type="gene ID" value="ACOC_0000809901"/>
</dbReference>
<name>A0A0R3PRH0_ANGCS</name>
<evidence type="ECO:0000256" key="6">
    <source>
        <dbReference type="RuleBase" id="RU361193"/>
    </source>
</evidence>
<keyword evidence="9" id="KW-1185">Reference proteome</keyword>
<dbReference type="InterPro" id="IPR036026">
    <property type="entry name" value="Seven-hairpin_glycosidases"/>
</dbReference>
<comment type="cofactor">
    <cofactor evidence="1">
        <name>Ca(2+)</name>
        <dbReference type="ChEBI" id="CHEBI:29108"/>
    </cofactor>
</comment>
<keyword evidence="4 6" id="KW-0378">Hydrolase</keyword>
<evidence type="ECO:0000256" key="1">
    <source>
        <dbReference type="ARBA" id="ARBA00001913"/>
    </source>
</evidence>
<dbReference type="STRING" id="334426.A0A0R3PRH0"/>
<protein>
    <recommendedName>
        <fullName evidence="6">alpha-1,2-Mannosidase</fullName>
        <ecNumber evidence="6">3.2.1.-</ecNumber>
    </recommendedName>
</protein>
<comment type="pathway">
    <text evidence="2">Protein modification; protein glycosylation.</text>
</comment>
<evidence type="ECO:0000313" key="8">
    <source>
        <dbReference type="EMBL" id="VDM59685.1"/>
    </source>
</evidence>
<dbReference type="AlphaFoldDB" id="A0A0R3PRH0"/>
<dbReference type="PRINTS" id="PR00747">
    <property type="entry name" value="GLYHDRLASE47"/>
</dbReference>
<dbReference type="EMBL" id="UYYA01004115">
    <property type="protein sequence ID" value="VDM59685.1"/>
    <property type="molecule type" value="Genomic_DNA"/>
</dbReference>
<evidence type="ECO:0000313" key="9">
    <source>
        <dbReference type="Proteomes" id="UP000267027"/>
    </source>
</evidence>
<evidence type="ECO:0000256" key="4">
    <source>
        <dbReference type="ARBA" id="ARBA00022801"/>
    </source>
</evidence>
<dbReference type="InterPro" id="IPR001382">
    <property type="entry name" value="Glyco_hydro_47"/>
</dbReference>
<reference evidence="10" key="1">
    <citation type="submission" date="2017-02" db="UniProtKB">
        <authorList>
            <consortium name="WormBaseParasite"/>
        </authorList>
    </citation>
    <scope>IDENTIFICATION</scope>
</reference>
<evidence type="ECO:0000256" key="3">
    <source>
        <dbReference type="ARBA" id="ARBA00007658"/>
    </source>
</evidence>
<reference evidence="8 9" key="2">
    <citation type="submission" date="2018-11" db="EMBL/GenBank/DDBJ databases">
        <authorList>
            <consortium name="Pathogen Informatics"/>
        </authorList>
    </citation>
    <scope>NUCLEOTIDE SEQUENCE [LARGE SCALE GENOMIC DNA]</scope>
    <source>
        <strain evidence="8 9">Costa Rica</strain>
    </source>
</reference>
<evidence type="ECO:0000256" key="7">
    <source>
        <dbReference type="SAM" id="Phobius"/>
    </source>
</evidence>
<organism evidence="10">
    <name type="scientific">Angiostrongylus costaricensis</name>
    <name type="common">Nematode worm</name>
    <dbReference type="NCBI Taxonomy" id="334426"/>
    <lineage>
        <taxon>Eukaryota</taxon>
        <taxon>Metazoa</taxon>
        <taxon>Ecdysozoa</taxon>
        <taxon>Nematoda</taxon>
        <taxon>Chromadorea</taxon>
        <taxon>Rhabditida</taxon>
        <taxon>Rhabditina</taxon>
        <taxon>Rhabditomorpha</taxon>
        <taxon>Strongyloidea</taxon>
        <taxon>Metastrongylidae</taxon>
        <taxon>Angiostrongylus</taxon>
    </lineage>
</organism>
<dbReference type="EC" id="3.2.1.-" evidence="6"/>
<evidence type="ECO:0000256" key="5">
    <source>
        <dbReference type="ARBA" id="ARBA00023157"/>
    </source>
</evidence>
<comment type="similarity">
    <text evidence="3 6">Belongs to the glycosyl hydrolase 47 family.</text>
</comment>
<dbReference type="GO" id="GO:0004571">
    <property type="term" value="F:mannosyl-oligosaccharide 1,2-alpha-mannosidase activity"/>
    <property type="evidence" value="ECO:0007669"/>
    <property type="project" value="InterPro"/>
</dbReference>
<dbReference type="InterPro" id="IPR050749">
    <property type="entry name" value="Glycosyl_Hydrolase_47"/>
</dbReference>
<dbReference type="SUPFAM" id="SSF48225">
    <property type="entry name" value="Seven-hairpin glycosidases"/>
    <property type="match status" value="1"/>
</dbReference>
<dbReference type="Pfam" id="PF01532">
    <property type="entry name" value="Glyco_hydro_47"/>
    <property type="match status" value="1"/>
</dbReference>